<feature type="active site" description="Tele-phosphohistidine intermediate" evidence="1">
    <location>
        <position position="11"/>
    </location>
</feature>
<keyword evidence="4" id="KW-1185">Reference proteome</keyword>
<dbReference type="CDD" id="cd07067">
    <property type="entry name" value="HP_PGM_like"/>
    <property type="match status" value="1"/>
</dbReference>
<dbReference type="GO" id="GO:0016791">
    <property type="term" value="F:phosphatase activity"/>
    <property type="evidence" value="ECO:0007669"/>
    <property type="project" value="TreeGrafter"/>
</dbReference>
<dbReference type="PROSITE" id="PS00175">
    <property type="entry name" value="PG_MUTASE"/>
    <property type="match status" value="1"/>
</dbReference>
<evidence type="ECO:0000256" key="1">
    <source>
        <dbReference type="PIRSR" id="PIRSR613078-1"/>
    </source>
</evidence>
<dbReference type="InterPro" id="IPR029033">
    <property type="entry name" value="His_PPase_superfam"/>
</dbReference>
<evidence type="ECO:0000256" key="2">
    <source>
        <dbReference type="PIRSR" id="PIRSR613078-2"/>
    </source>
</evidence>
<reference evidence="3" key="1">
    <citation type="journal article" date="2014" name="Int. J. Syst. Evol. Microbiol.">
        <title>Complete genome sequence of Corynebacterium casei LMG S-19264T (=DSM 44701T), isolated from a smear-ripened cheese.</title>
        <authorList>
            <consortium name="US DOE Joint Genome Institute (JGI-PGF)"/>
            <person name="Walter F."/>
            <person name="Albersmeier A."/>
            <person name="Kalinowski J."/>
            <person name="Ruckert C."/>
        </authorList>
    </citation>
    <scope>NUCLEOTIDE SEQUENCE</scope>
    <source>
        <strain evidence="3">CGMCC 1.12777</strain>
    </source>
</reference>
<dbReference type="InterPro" id="IPR001345">
    <property type="entry name" value="PG/BPGM_mutase_AS"/>
</dbReference>
<dbReference type="GO" id="GO:0005737">
    <property type="term" value="C:cytoplasm"/>
    <property type="evidence" value="ECO:0007669"/>
    <property type="project" value="TreeGrafter"/>
</dbReference>
<accession>A0A8J2ZT84</accession>
<dbReference type="AlphaFoldDB" id="A0A8J2ZT84"/>
<dbReference type="SUPFAM" id="SSF53254">
    <property type="entry name" value="Phosphoglycerate mutase-like"/>
    <property type="match status" value="1"/>
</dbReference>
<dbReference type="PANTHER" id="PTHR48100:SF59">
    <property type="entry name" value="ADENOSYLCOBALAMIN_ALPHA-RIBAZOLE PHOSPHATASE"/>
    <property type="match status" value="1"/>
</dbReference>
<feature type="binding site" evidence="2">
    <location>
        <position position="60"/>
    </location>
    <ligand>
        <name>substrate</name>
    </ligand>
</feature>
<reference evidence="3" key="2">
    <citation type="submission" date="2020-09" db="EMBL/GenBank/DDBJ databases">
        <authorList>
            <person name="Sun Q."/>
            <person name="Zhou Y."/>
        </authorList>
    </citation>
    <scope>NUCLEOTIDE SEQUENCE</scope>
    <source>
        <strain evidence="3">CGMCC 1.12777</strain>
    </source>
</reference>
<evidence type="ECO:0000313" key="4">
    <source>
        <dbReference type="Proteomes" id="UP000656813"/>
    </source>
</evidence>
<dbReference type="SMART" id="SM00855">
    <property type="entry name" value="PGAM"/>
    <property type="match status" value="1"/>
</dbReference>
<sequence length="197" mass="21891">MEMTKICMVRHGETNWNAERRLQGRTDIPLNAAGIKQAQACGRFLSQSEWDVVVTSPLGRAKQTAEIINIQLGLTILEMEAFIERGFGDAEGMTYEEKLTTFSEQPIPNQESKEAVIARTMEGLQTLHQKFPGENILLVAHGGVINAILSTISNGETGKLRLNNACLSTILYKNGQWEIESYNQVSHLSQTVDNLTK</sequence>
<name>A0A8J2ZT84_9BACL</name>
<dbReference type="InterPro" id="IPR013078">
    <property type="entry name" value="His_Pase_superF_clade-1"/>
</dbReference>
<dbReference type="Gene3D" id="3.40.50.1240">
    <property type="entry name" value="Phosphoglycerate mutase-like"/>
    <property type="match status" value="1"/>
</dbReference>
<dbReference type="EMBL" id="BMFV01000004">
    <property type="protein sequence ID" value="GGH77169.1"/>
    <property type="molecule type" value="Genomic_DNA"/>
</dbReference>
<feature type="active site" description="Proton donor/acceptor" evidence="1">
    <location>
        <position position="84"/>
    </location>
</feature>
<proteinExistence type="predicted"/>
<organism evidence="3 4">
    <name type="scientific">Pullulanibacillus pueri</name>
    <dbReference type="NCBI Taxonomy" id="1437324"/>
    <lineage>
        <taxon>Bacteria</taxon>
        <taxon>Bacillati</taxon>
        <taxon>Bacillota</taxon>
        <taxon>Bacilli</taxon>
        <taxon>Bacillales</taxon>
        <taxon>Sporolactobacillaceae</taxon>
        <taxon>Pullulanibacillus</taxon>
    </lineage>
</organism>
<comment type="caution">
    <text evidence="3">The sequence shown here is derived from an EMBL/GenBank/DDBJ whole genome shotgun (WGS) entry which is preliminary data.</text>
</comment>
<feature type="binding site" evidence="2">
    <location>
        <begin position="10"/>
        <end position="17"/>
    </location>
    <ligand>
        <name>substrate</name>
    </ligand>
</feature>
<dbReference type="Proteomes" id="UP000656813">
    <property type="component" value="Unassembled WGS sequence"/>
</dbReference>
<evidence type="ECO:0000313" key="3">
    <source>
        <dbReference type="EMBL" id="GGH77169.1"/>
    </source>
</evidence>
<dbReference type="Pfam" id="PF00300">
    <property type="entry name" value="His_Phos_1"/>
    <property type="match status" value="1"/>
</dbReference>
<dbReference type="PANTHER" id="PTHR48100">
    <property type="entry name" value="BROAD-SPECIFICITY PHOSPHATASE YOR283W-RELATED"/>
    <property type="match status" value="1"/>
</dbReference>
<gene>
    <name evidence="3" type="primary">phoE</name>
    <name evidence="3" type="ORF">GCM10007096_08670</name>
</gene>
<protein>
    <submittedName>
        <fullName evidence="3">Putative phosphatase PhoE</fullName>
    </submittedName>
</protein>
<dbReference type="InterPro" id="IPR050275">
    <property type="entry name" value="PGM_Phosphatase"/>
</dbReference>